<dbReference type="HOGENOM" id="CLU_1882043_0_0_10"/>
<reference evidence="1 2" key="1">
    <citation type="submission" date="2008-05" db="EMBL/GenBank/DDBJ databases">
        <title>Complete sequence of Chlorobium limicola DSM 245.</title>
        <authorList>
            <consortium name="US DOE Joint Genome Institute"/>
            <person name="Lucas S."/>
            <person name="Copeland A."/>
            <person name="Lapidus A."/>
            <person name="Glavina del Rio T."/>
            <person name="Dalin E."/>
            <person name="Tice H."/>
            <person name="Bruce D."/>
            <person name="Goodwin L."/>
            <person name="Pitluck S."/>
            <person name="Schmutz J."/>
            <person name="Larimer F."/>
            <person name="Land M."/>
            <person name="Hauser L."/>
            <person name="Kyrpides N."/>
            <person name="Ovchinnikova G."/>
            <person name="Zhao F."/>
            <person name="Li T."/>
            <person name="Liu Z."/>
            <person name="Overmann J."/>
            <person name="Bryant D.A."/>
            <person name="Richardson P."/>
        </authorList>
    </citation>
    <scope>NUCLEOTIDE SEQUENCE [LARGE SCALE GENOMIC DNA]</scope>
    <source>
        <strain evidence="2">DSM 245 / NBRC 103803 / 6330</strain>
    </source>
</reference>
<dbReference type="AlphaFoldDB" id="B3ECC9"/>
<organism evidence="1 2">
    <name type="scientific">Chlorobium limicola (strain DSM 245 / NBRC 103803 / 6330)</name>
    <dbReference type="NCBI Taxonomy" id="290315"/>
    <lineage>
        <taxon>Bacteria</taxon>
        <taxon>Pseudomonadati</taxon>
        <taxon>Chlorobiota</taxon>
        <taxon>Chlorobiia</taxon>
        <taxon>Chlorobiales</taxon>
        <taxon>Chlorobiaceae</taxon>
        <taxon>Chlorobium/Pelodictyon group</taxon>
        <taxon>Chlorobium</taxon>
    </lineage>
</organism>
<evidence type="ECO:0000313" key="1">
    <source>
        <dbReference type="EMBL" id="ACD90204.1"/>
    </source>
</evidence>
<dbReference type="EMBL" id="CP001097">
    <property type="protein sequence ID" value="ACD90204.1"/>
    <property type="molecule type" value="Genomic_DNA"/>
</dbReference>
<accession>B3ECC9</accession>
<proteinExistence type="predicted"/>
<evidence type="ECO:0000313" key="2">
    <source>
        <dbReference type="Proteomes" id="UP000008841"/>
    </source>
</evidence>
<dbReference type="Proteomes" id="UP000008841">
    <property type="component" value="Chromosome"/>
</dbReference>
<name>B3ECC9_CHLL2</name>
<protein>
    <submittedName>
        <fullName evidence="1">Uncharacterized protein</fullName>
    </submittedName>
</protein>
<sequence>MKIQNLITAAFFVLVMVLEGCSPSIQVTNKSGQLLHKVKVRDVEFAENLDHCGNGCSTAFKSVPAGSNMIFLKVSEGSEWMQLGELGPFEKNRHYSVTITKSGAEFCAELWRRQQTNTTFNDDMTKVFVSGSCPH</sequence>
<dbReference type="RefSeq" id="WP_012466081.1">
    <property type="nucleotide sequence ID" value="NC_010803.1"/>
</dbReference>
<dbReference type="KEGG" id="cli:Clim_1135"/>
<gene>
    <name evidence="1" type="ordered locus">Clim_1135</name>
</gene>